<dbReference type="AlphaFoldDB" id="A0A9D4TRB7"/>
<feature type="region of interest" description="Disordered" evidence="1">
    <location>
        <begin position="43"/>
        <end position="64"/>
    </location>
</feature>
<comment type="caution">
    <text evidence="2">The sequence shown here is derived from an EMBL/GenBank/DDBJ whole genome shotgun (WGS) entry which is preliminary data.</text>
</comment>
<gene>
    <name evidence="2" type="ORF">D9Q98_004032</name>
</gene>
<reference evidence="2" key="1">
    <citation type="journal article" date="2019" name="Plant J.">
        <title>Chlorella vulgaris genome assembly and annotation reveals the molecular basis for metabolic acclimation to high light conditions.</title>
        <authorList>
            <person name="Cecchin M."/>
            <person name="Marcolungo L."/>
            <person name="Rossato M."/>
            <person name="Girolomoni L."/>
            <person name="Cosentino E."/>
            <person name="Cuine S."/>
            <person name="Li-Beisson Y."/>
            <person name="Delledonne M."/>
            <person name="Ballottari M."/>
        </authorList>
    </citation>
    <scope>NUCLEOTIDE SEQUENCE</scope>
    <source>
        <strain evidence="2">211/11P</strain>
    </source>
</reference>
<proteinExistence type="predicted"/>
<protein>
    <submittedName>
        <fullName evidence="2">Uncharacterized protein</fullName>
    </submittedName>
</protein>
<evidence type="ECO:0000313" key="2">
    <source>
        <dbReference type="EMBL" id="KAI3432483.1"/>
    </source>
</evidence>
<keyword evidence="3" id="KW-1185">Reference proteome</keyword>
<dbReference type="Proteomes" id="UP001055712">
    <property type="component" value="Unassembled WGS sequence"/>
</dbReference>
<accession>A0A9D4TRB7</accession>
<name>A0A9D4TRB7_CHLVU</name>
<sequence length="186" mass="19843">MEANHLALRLCECDRSGAAAPHPAPGHSQLSNPKEQAPLTFRASQPYTQGSTLRPGSAISSRWEDPAPSHALLATTQLSHGPPIVGWVGNASSNVTNPANYTISGRWEVLTFRHALQATTQLSHAPPESPIIASPNSQTVHASPFAALAVDLAADWWVDDGWMDDLLGADSNLFVNLCGDSPVYYP</sequence>
<evidence type="ECO:0000256" key="1">
    <source>
        <dbReference type="SAM" id="MobiDB-lite"/>
    </source>
</evidence>
<evidence type="ECO:0000313" key="3">
    <source>
        <dbReference type="Proteomes" id="UP001055712"/>
    </source>
</evidence>
<organism evidence="2 3">
    <name type="scientific">Chlorella vulgaris</name>
    <name type="common">Green alga</name>
    <dbReference type="NCBI Taxonomy" id="3077"/>
    <lineage>
        <taxon>Eukaryota</taxon>
        <taxon>Viridiplantae</taxon>
        <taxon>Chlorophyta</taxon>
        <taxon>core chlorophytes</taxon>
        <taxon>Trebouxiophyceae</taxon>
        <taxon>Chlorellales</taxon>
        <taxon>Chlorellaceae</taxon>
        <taxon>Chlorella clade</taxon>
        <taxon>Chlorella</taxon>
    </lineage>
</organism>
<feature type="compositionally biased region" description="Polar residues" evidence="1">
    <location>
        <begin position="43"/>
        <end position="60"/>
    </location>
</feature>
<reference evidence="2" key="2">
    <citation type="submission" date="2020-11" db="EMBL/GenBank/DDBJ databases">
        <authorList>
            <person name="Cecchin M."/>
            <person name="Marcolungo L."/>
            <person name="Rossato M."/>
            <person name="Girolomoni L."/>
            <person name="Cosentino E."/>
            <person name="Cuine S."/>
            <person name="Li-Beisson Y."/>
            <person name="Delledonne M."/>
            <person name="Ballottari M."/>
        </authorList>
    </citation>
    <scope>NUCLEOTIDE SEQUENCE</scope>
    <source>
        <strain evidence="2">211/11P</strain>
        <tissue evidence="2">Whole cell</tissue>
    </source>
</reference>
<dbReference type="EMBL" id="SIDB01000005">
    <property type="protein sequence ID" value="KAI3432483.1"/>
    <property type="molecule type" value="Genomic_DNA"/>
</dbReference>